<dbReference type="GO" id="GO:0071949">
    <property type="term" value="F:FAD binding"/>
    <property type="evidence" value="ECO:0007669"/>
    <property type="project" value="InterPro"/>
</dbReference>
<keyword evidence="4" id="KW-0274">FAD</keyword>
<dbReference type="EnsemblBacteria" id="CAM07660">
    <property type="protein sequence ID" value="CAM07660"/>
    <property type="gene ID" value="NMA0364"/>
</dbReference>
<name>A0A0U1RH78_NEIMA</name>
<evidence type="ECO:0000256" key="5">
    <source>
        <dbReference type="ARBA" id="ARBA00023002"/>
    </source>
</evidence>
<protein>
    <recommendedName>
        <fullName evidence="7">D-amino-acid oxidase</fullName>
        <ecNumber evidence="6">1.4.3.3</ecNumber>
    </recommendedName>
</protein>
<evidence type="ECO:0000256" key="1">
    <source>
        <dbReference type="ARBA" id="ARBA00001974"/>
    </source>
</evidence>
<dbReference type="EC" id="1.4.3.3" evidence="6"/>
<dbReference type="Gene3D" id="3.30.9.10">
    <property type="entry name" value="D-Amino Acid Oxidase, subunit A, domain 2"/>
    <property type="match status" value="1"/>
</dbReference>
<dbReference type="KEGG" id="nma:NMA0364"/>
<accession>A0A0U1RH78</accession>
<evidence type="ECO:0000256" key="3">
    <source>
        <dbReference type="ARBA" id="ARBA00022630"/>
    </source>
</evidence>
<evidence type="ECO:0000259" key="9">
    <source>
        <dbReference type="Pfam" id="PF01266"/>
    </source>
</evidence>
<evidence type="ECO:0000256" key="2">
    <source>
        <dbReference type="ARBA" id="ARBA00006730"/>
    </source>
</evidence>
<dbReference type="PANTHER" id="PTHR11530">
    <property type="entry name" value="D-AMINO ACID OXIDASE"/>
    <property type="match status" value="1"/>
</dbReference>
<dbReference type="InterPro" id="IPR006076">
    <property type="entry name" value="FAD-dep_OxRdtase"/>
</dbReference>
<feature type="domain" description="FAD dependent oxidoreductase" evidence="9">
    <location>
        <begin position="3"/>
        <end position="333"/>
    </location>
</feature>
<comment type="similarity">
    <text evidence="2">Belongs to the DAMOX/DASOX family.</text>
</comment>
<evidence type="ECO:0000256" key="8">
    <source>
        <dbReference type="ARBA" id="ARBA00049547"/>
    </source>
</evidence>
<evidence type="ECO:0000256" key="7">
    <source>
        <dbReference type="ARBA" id="ARBA00039751"/>
    </source>
</evidence>
<organism evidence="10 11">
    <name type="scientific">Neisseria meningitidis serogroup A / serotype 4A (strain DSM 15465 / Z2491)</name>
    <dbReference type="NCBI Taxonomy" id="122587"/>
    <lineage>
        <taxon>Bacteria</taxon>
        <taxon>Pseudomonadati</taxon>
        <taxon>Pseudomonadota</taxon>
        <taxon>Betaproteobacteria</taxon>
        <taxon>Neisseriales</taxon>
        <taxon>Neisseriaceae</taxon>
        <taxon>Neisseria</taxon>
    </lineage>
</organism>
<evidence type="ECO:0000256" key="6">
    <source>
        <dbReference type="ARBA" id="ARBA00039101"/>
    </source>
</evidence>
<sequence>MTRIAILGGGLSGRLTALQLAEQGYQIALFDKGCRRGEHAAAYVAAAMLAPAAEAVEATPEVVRLGRQSIPLWRGIRCHLKTPAMMQENGSLIVWHGQDKPLSNEFVRHLKRGGVADDEIVRWRADDIAEREPQLGGRFSDGIYLPTEGQLDGRQILSALADALDELNVPCHWEHECAPEDLQAQYDWLIDCRGYGAKTAWNQSPEHTSTLRGIRGEVARVYTPEITLNRPVRLLHPRYPLYIAPKENHVFVIGATQIESESQAPASVRSGLELLSALYAVHPAFGEADILEIATGLRPTLNHHNPEIRYNRARRLIEINGLFRHGFMISPAVTAAAVRLAVALFDGKDAPERDEESGLAYIRRQD</sequence>
<dbReference type="SUPFAM" id="SSF51905">
    <property type="entry name" value="FAD/NAD(P)-binding domain"/>
    <property type="match status" value="1"/>
</dbReference>
<dbReference type="RefSeq" id="WP_002247175.1">
    <property type="nucleotide sequence ID" value="NC_003116.1"/>
</dbReference>
<gene>
    <name evidence="10" type="ordered locus">NMA0364</name>
</gene>
<evidence type="ECO:0000256" key="4">
    <source>
        <dbReference type="ARBA" id="ARBA00022827"/>
    </source>
</evidence>
<dbReference type="Proteomes" id="UP000000626">
    <property type="component" value="Chromosome"/>
</dbReference>
<dbReference type="HOGENOM" id="CLU_007884_1_0_4"/>
<dbReference type="InterPro" id="IPR023209">
    <property type="entry name" value="DAO"/>
</dbReference>
<dbReference type="GO" id="GO:0046416">
    <property type="term" value="P:D-amino acid metabolic process"/>
    <property type="evidence" value="ECO:0007669"/>
    <property type="project" value="InterPro"/>
</dbReference>
<evidence type="ECO:0000313" key="10">
    <source>
        <dbReference type="EMBL" id="CAM07660.1"/>
    </source>
</evidence>
<keyword evidence="3" id="KW-0285">Flavoprotein</keyword>
<reference evidence="10 11" key="1">
    <citation type="journal article" date="2000" name="Nature">
        <title>Complete DNA sequence of a serogroup A strain of Neisseria meningitidis Z2491.</title>
        <authorList>
            <person name="Parkhill J."/>
            <person name="Achtman M."/>
            <person name="James K.D."/>
            <person name="Bentley S.D."/>
            <person name="Churcher C."/>
            <person name="Klee S.R."/>
            <person name="Morelli G."/>
            <person name="Basham D."/>
            <person name="Brown D."/>
            <person name="Chillingworth T."/>
            <person name="Davies R.M."/>
            <person name="Davis P."/>
            <person name="Devlin K."/>
            <person name="Feltwell T."/>
            <person name="Hamlin N."/>
            <person name="Holroyd S."/>
            <person name="Jagels K."/>
            <person name="Leather S."/>
            <person name="Moule S."/>
            <person name="Mungall K."/>
            <person name="Quail M.A."/>
            <person name="Rajandream M.A."/>
            <person name="Rutherford K.M."/>
            <person name="Simmonds M."/>
            <person name="Skelton J."/>
            <person name="Whitehead S."/>
            <person name="Spratt B.G."/>
            <person name="Barrell B.G."/>
        </authorList>
    </citation>
    <scope>NUCLEOTIDE SEQUENCE [LARGE SCALE GENOMIC DNA]</scope>
    <source>
        <strain evidence="11">DSM 15465 / Z2491</strain>
    </source>
</reference>
<dbReference type="GO" id="GO:0003884">
    <property type="term" value="F:D-amino-acid oxidase activity"/>
    <property type="evidence" value="ECO:0007669"/>
    <property type="project" value="UniProtKB-EC"/>
</dbReference>
<comment type="cofactor">
    <cofactor evidence="1">
        <name>FAD</name>
        <dbReference type="ChEBI" id="CHEBI:57692"/>
    </cofactor>
</comment>
<keyword evidence="5" id="KW-0560">Oxidoreductase</keyword>
<dbReference type="Gene3D" id="3.50.50.60">
    <property type="entry name" value="FAD/NAD(P)-binding domain"/>
    <property type="match status" value="1"/>
</dbReference>
<dbReference type="Pfam" id="PF01266">
    <property type="entry name" value="DAO"/>
    <property type="match status" value="1"/>
</dbReference>
<dbReference type="EMBL" id="AL157959">
    <property type="protein sequence ID" value="CAM07660.1"/>
    <property type="molecule type" value="Genomic_DNA"/>
</dbReference>
<proteinExistence type="inferred from homology"/>
<evidence type="ECO:0000313" key="11">
    <source>
        <dbReference type="Proteomes" id="UP000000626"/>
    </source>
</evidence>
<dbReference type="AlphaFoldDB" id="A0A0U1RH78"/>
<comment type="catalytic activity">
    <reaction evidence="8">
        <text>a D-alpha-amino acid + O2 + H2O = a 2-oxocarboxylate + H2O2 + NH4(+)</text>
        <dbReference type="Rhea" id="RHEA:21816"/>
        <dbReference type="ChEBI" id="CHEBI:15377"/>
        <dbReference type="ChEBI" id="CHEBI:15379"/>
        <dbReference type="ChEBI" id="CHEBI:16240"/>
        <dbReference type="ChEBI" id="CHEBI:28938"/>
        <dbReference type="ChEBI" id="CHEBI:35179"/>
        <dbReference type="ChEBI" id="CHEBI:59871"/>
        <dbReference type="EC" id="1.4.3.3"/>
    </reaction>
    <physiologicalReaction direction="left-to-right" evidence="8">
        <dbReference type="Rhea" id="RHEA:21817"/>
    </physiologicalReaction>
</comment>
<dbReference type="InterPro" id="IPR036188">
    <property type="entry name" value="FAD/NAD-bd_sf"/>
</dbReference>
<dbReference type="PANTHER" id="PTHR11530:SF11">
    <property type="entry name" value="D-ASPARTATE OXIDASE"/>
    <property type="match status" value="1"/>
</dbReference>